<dbReference type="Proteomes" id="UP000028524">
    <property type="component" value="Unassembled WGS sequence"/>
</dbReference>
<organism evidence="3 4">
    <name type="scientific">Stachybotrys chlorohalonatus (strain IBT 40285)</name>
    <dbReference type="NCBI Taxonomy" id="1283841"/>
    <lineage>
        <taxon>Eukaryota</taxon>
        <taxon>Fungi</taxon>
        <taxon>Dikarya</taxon>
        <taxon>Ascomycota</taxon>
        <taxon>Pezizomycotina</taxon>
        <taxon>Sordariomycetes</taxon>
        <taxon>Hypocreomycetidae</taxon>
        <taxon>Hypocreales</taxon>
        <taxon>Stachybotryaceae</taxon>
        <taxon>Stachybotrys</taxon>
    </lineage>
</organism>
<keyword evidence="1" id="KW-0175">Coiled coil</keyword>
<sequence>MTDIADKIREASATNKQLLDTLASTDHAAPALEQQRSFLAELKAEHANSTKKLKKLNQSRIKEQGEHERYRDSHVKRFMFKATGQGEKYAEKAAKEEREYFEVLHQIQEETSLNNGLEGQIQEAEKVLRGLEQEFAVHQDAQQKLDNLYLSIFSGPTPQFPGEDEKEQRANKALQEYHDTRMKCEAEAYAINLLQSAFALLKQSRDHMEEALMHSRRDMFGGGAMSDMMERNAVSQAERCVKEAQMAVLRATHSTPHVKELPQITFAKGSMFGDVMFDNIFSDFDFHQKLKASLEDLLKLVQGLNSQLVSAQERQQILGLELQHREQELQTSRSELQKFRERAFEQVAGDPPAY</sequence>
<feature type="coiled-coil region" evidence="1">
    <location>
        <begin position="107"/>
        <end position="141"/>
    </location>
</feature>
<keyword evidence="4" id="KW-1185">Reference proteome</keyword>
<dbReference type="InParanoid" id="A0A084QAI3"/>
<dbReference type="OMA" id="FRRFAHK"/>
<protein>
    <submittedName>
        <fullName evidence="3">Uncharacterized protein</fullName>
    </submittedName>
</protein>
<dbReference type="STRING" id="1283841.A0A084QAI3"/>
<dbReference type="OrthoDB" id="2562743at2759"/>
<feature type="region of interest" description="Disordered" evidence="2">
    <location>
        <begin position="49"/>
        <end position="70"/>
    </location>
</feature>
<feature type="coiled-coil region" evidence="1">
    <location>
        <begin position="287"/>
        <end position="342"/>
    </location>
</feature>
<dbReference type="AlphaFoldDB" id="A0A084QAI3"/>
<feature type="compositionally biased region" description="Basic and acidic residues" evidence="2">
    <location>
        <begin position="60"/>
        <end position="70"/>
    </location>
</feature>
<gene>
    <name evidence="3" type="ORF">S40285_02762</name>
</gene>
<accession>A0A084QAI3</accession>
<name>A0A084QAI3_STAC4</name>
<evidence type="ECO:0000256" key="1">
    <source>
        <dbReference type="SAM" id="Coils"/>
    </source>
</evidence>
<dbReference type="EMBL" id="KL660878">
    <property type="protein sequence ID" value="KFA60968.1"/>
    <property type="molecule type" value="Genomic_DNA"/>
</dbReference>
<dbReference type="HOGENOM" id="CLU_044873_1_0_1"/>
<proteinExistence type="predicted"/>
<evidence type="ECO:0000256" key="2">
    <source>
        <dbReference type="SAM" id="MobiDB-lite"/>
    </source>
</evidence>
<evidence type="ECO:0000313" key="4">
    <source>
        <dbReference type="Proteomes" id="UP000028524"/>
    </source>
</evidence>
<evidence type="ECO:0000313" key="3">
    <source>
        <dbReference type="EMBL" id="KFA60968.1"/>
    </source>
</evidence>
<reference evidence="3 4" key="1">
    <citation type="journal article" date="2014" name="BMC Genomics">
        <title>Comparative genome sequencing reveals chemotype-specific gene clusters in the toxigenic black mold Stachybotrys.</title>
        <authorList>
            <person name="Semeiks J."/>
            <person name="Borek D."/>
            <person name="Otwinowski Z."/>
            <person name="Grishin N.V."/>
        </authorList>
    </citation>
    <scope>NUCLEOTIDE SEQUENCE [LARGE SCALE GENOMIC DNA]</scope>
    <source>
        <strain evidence="3 4">IBT 40285</strain>
    </source>
</reference>
<dbReference type="PANTHER" id="PTHR21974">
    <property type="entry name" value="RE15880P"/>
    <property type="match status" value="1"/>
</dbReference>
<dbReference type="PANTHER" id="PTHR21974:SF2">
    <property type="entry name" value="RE15880P"/>
    <property type="match status" value="1"/>
</dbReference>